<dbReference type="PANTHER" id="PTHR34075:SF5">
    <property type="entry name" value="BLR3430 PROTEIN"/>
    <property type="match status" value="1"/>
</dbReference>
<evidence type="ECO:0000313" key="3">
    <source>
        <dbReference type="Proteomes" id="UP000241848"/>
    </source>
</evidence>
<dbReference type="EMBL" id="PXYV01000010">
    <property type="protein sequence ID" value="PSR22918.1"/>
    <property type="molecule type" value="Genomic_DNA"/>
</dbReference>
<evidence type="ECO:0000259" key="1">
    <source>
        <dbReference type="Pfam" id="PF01796"/>
    </source>
</evidence>
<comment type="caution">
    <text evidence="2">The sequence shown here is derived from an EMBL/GenBank/DDBJ whole genome shotgun (WGS) entry which is preliminary data.</text>
</comment>
<dbReference type="Pfam" id="PF01796">
    <property type="entry name" value="OB_ChsH2_C"/>
    <property type="match status" value="1"/>
</dbReference>
<dbReference type="InterPro" id="IPR002878">
    <property type="entry name" value="ChsH2_C"/>
</dbReference>
<name>A0A2T2WL00_9FIRM</name>
<organism evidence="2 3">
    <name type="scientific">Sulfobacillus acidophilus</name>
    <dbReference type="NCBI Taxonomy" id="53633"/>
    <lineage>
        <taxon>Bacteria</taxon>
        <taxon>Bacillati</taxon>
        <taxon>Bacillota</taxon>
        <taxon>Clostridia</taxon>
        <taxon>Eubacteriales</taxon>
        <taxon>Clostridiales Family XVII. Incertae Sedis</taxon>
        <taxon>Sulfobacillus</taxon>
    </lineage>
</organism>
<proteinExistence type="predicted"/>
<gene>
    <name evidence="2" type="ORF">C7B45_04675</name>
</gene>
<protein>
    <recommendedName>
        <fullName evidence="1">ChsH2 C-terminal OB-fold domain-containing protein</fullName>
    </recommendedName>
</protein>
<reference evidence="2 3" key="1">
    <citation type="journal article" date="2014" name="BMC Genomics">
        <title>Comparison of environmental and isolate Sulfobacillus genomes reveals diverse carbon, sulfur, nitrogen, and hydrogen metabolisms.</title>
        <authorList>
            <person name="Justice N.B."/>
            <person name="Norman A."/>
            <person name="Brown C.T."/>
            <person name="Singh A."/>
            <person name="Thomas B.C."/>
            <person name="Banfield J.F."/>
        </authorList>
    </citation>
    <scope>NUCLEOTIDE SEQUENCE [LARGE SCALE GENOMIC DNA]</scope>
    <source>
        <strain evidence="2">AMDSBA3</strain>
    </source>
</reference>
<dbReference type="Proteomes" id="UP000241848">
    <property type="component" value="Unassembled WGS sequence"/>
</dbReference>
<dbReference type="InterPro" id="IPR052513">
    <property type="entry name" value="Thioester_dehydratase-like"/>
</dbReference>
<evidence type="ECO:0000313" key="2">
    <source>
        <dbReference type="EMBL" id="PSR22918.1"/>
    </source>
</evidence>
<sequence length="148" mass="16353">MEVEYLLSAILEDLRKGHAIPVVPNVFAMGVDGSLRLAGSECQKCQWRTFPRVKRCLRCHSGNIGDVLLIPQGIVDSFTVVRQGPLEWTGLVPYVLVRVLLEDGVQVVSHLRECLTEDIRIGMSVRGELAVLFEEEGRSVVGPVFVPA</sequence>
<dbReference type="SUPFAM" id="SSF50249">
    <property type="entry name" value="Nucleic acid-binding proteins"/>
    <property type="match status" value="1"/>
</dbReference>
<dbReference type="InterPro" id="IPR012340">
    <property type="entry name" value="NA-bd_OB-fold"/>
</dbReference>
<accession>A0A2T2WL00</accession>
<feature type="domain" description="ChsH2 C-terminal OB-fold" evidence="1">
    <location>
        <begin position="72"/>
        <end position="126"/>
    </location>
</feature>
<dbReference type="PANTHER" id="PTHR34075">
    <property type="entry name" value="BLR3430 PROTEIN"/>
    <property type="match status" value="1"/>
</dbReference>
<dbReference type="AlphaFoldDB" id="A0A2T2WL00"/>